<feature type="chain" id="PRO_5044778183" evidence="2">
    <location>
        <begin position="16"/>
        <end position="133"/>
    </location>
</feature>
<dbReference type="AlphaFoldDB" id="A0AAJ8DXG1"/>
<proteinExistence type="predicted"/>
<reference evidence="3" key="2">
    <citation type="submission" date="2025-08" db="UniProtKB">
        <authorList>
            <consortium name="RefSeq"/>
        </authorList>
    </citation>
    <scope>IDENTIFICATION</scope>
</reference>
<feature type="signal peptide" evidence="2">
    <location>
        <begin position="1"/>
        <end position="15"/>
    </location>
</feature>
<organism evidence="3">
    <name type="scientific">Aspergillus niger</name>
    <dbReference type="NCBI Taxonomy" id="5061"/>
    <lineage>
        <taxon>Eukaryota</taxon>
        <taxon>Fungi</taxon>
        <taxon>Dikarya</taxon>
        <taxon>Ascomycota</taxon>
        <taxon>Pezizomycotina</taxon>
        <taxon>Eurotiomycetes</taxon>
        <taxon>Eurotiomycetidae</taxon>
        <taxon>Eurotiales</taxon>
        <taxon>Aspergillaceae</taxon>
        <taxon>Aspergillus</taxon>
        <taxon>Aspergillus subgen. Circumdati</taxon>
    </lineage>
</organism>
<dbReference type="RefSeq" id="XP_059599675.1">
    <property type="nucleotide sequence ID" value="XM_059748449.1"/>
</dbReference>
<dbReference type="GeneID" id="84589966"/>
<name>A0AAJ8DXG1_ASPNG</name>
<protein>
    <submittedName>
        <fullName evidence="3">Uncharacterized protein</fullName>
    </submittedName>
</protein>
<accession>A0AAJ8DXG1</accession>
<evidence type="ECO:0000313" key="3">
    <source>
        <dbReference type="RefSeq" id="XP_059599675.1"/>
    </source>
</evidence>
<gene>
    <name evidence="3" type="ORF">An01g05955</name>
</gene>
<reference evidence="3" key="1">
    <citation type="submission" date="2025-02" db="EMBL/GenBank/DDBJ databases">
        <authorList>
            <consortium name="NCBI Genome Project"/>
        </authorList>
    </citation>
    <scope>NUCLEOTIDE SEQUENCE</scope>
</reference>
<sequence>MLSISLMSLSRLCLTRQGIIPWGVVAPSDCQPNRSPWMHLRPAGSNSSRKCSSMTSMSPFQIQRTAGHDMHQAPIPRLLPRTIGKRTTDHGDGALPVAEMKGEGPFQGPPLTCLPRSLIEHAEWGDHWPQRPP</sequence>
<evidence type="ECO:0000256" key="1">
    <source>
        <dbReference type="SAM" id="MobiDB-lite"/>
    </source>
</evidence>
<evidence type="ECO:0000256" key="2">
    <source>
        <dbReference type="SAM" id="SignalP"/>
    </source>
</evidence>
<feature type="region of interest" description="Disordered" evidence="1">
    <location>
        <begin position="80"/>
        <end position="107"/>
    </location>
</feature>
<dbReference type="VEuPathDB" id="FungiDB:An01g05955"/>
<keyword evidence="2" id="KW-0732">Signal</keyword>
<dbReference type="KEGG" id="ang:An01g05955"/>